<protein>
    <submittedName>
        <fullName evidence="1">Uncharacterized protein</fullName>
    </submittedName>
</protein>
<dbReference type="SUPFAM" id="SSF103486">
    <property type="entry name" value="V-type ATP synthase subunit C"/>
    <property type="match status" value="1"/>
</dbReference>
<dbReference type="EMBL" id="CAADRM010000152">
    <property type="protein sequence ID" value="VFU18513.1"/>
    <property type="molecule type" value="Genomic_DNA"/>
</dbReference>
<organism evidence="1">
    <name type="scientific">anaerobic digester metagenome</name>
    <dbReference type="NCBI Taxonomy" id="1263854"/>
    <lineage>
        <taxon>unclassified sequences</taxon>
        <taxon>metagenomes</taxon>
        <taxon>ecological metagenomes</taxon>
    </lineage>
</organism>
<gene>
    <name evidence="1" type="ORF">SCFA_840021</name>
</gene>
<dbReference type="InterPro" id="IPR036079">
    <property type="entry name" value="ATPase_csu/dsu_sf"/>
</dbReference>
<accession>A0A485M8I6</accession>
<dbReference type="AlphaFoldDB" id="A0A485M8I6"/>
<name>A0A485M8I6_9ZZZZ</name>
<proteinExistence type="predicted"/>
<evidence type="ECO:0000313" key="1">
    <source>
        <dbReference type="EMBL" id="VFU18513.1"/>
    </source>
</evidence>
<sequence>MGNYYFLMCLLPALPETLGEKMPMELGDIAGIVKRNIHPEHIEVACALLHGTDVFNWEQVDQGRDIFLEGGLLSRQDLIDGRNLPDYIRVFREERERGIYRPYIYDRLWELYYSYAYSVAQRSECRFLIDYLSWEIELRLSLTAMRIREEGGVLEDHAILDNFRPRDFSNLITQIKNQKDPLGAERYLDEERLRQITRCEGAAPFSIDALLAYVARAAIYSRWEAVTQDFDVETYLWHGGSM</sequence>
<reference evidence="1" key="1">
    <citation type="submission" date="2019-03" db="EMBL/GenBank/DDBJ databases">
        <authorList>
            <person name="Hao L."/>
        </authorList>
    </citation>
    <scope>NUCLEOTIDE SEQUENCE</scope>
</reference>